<sequence length="310" mass="33681">MNMPRHPIHRGAGRDPARRQTGVAIIAALVVVAAASIASATIIESQALLADTLAGERERVQAKWLLRGGLDWSRIILLNDARRNAVTHKGAIWSQAIVGLEVSTPGQSRKAYFSGQIEDEQGKFNIWSLAENGMIRPQELAVLESLLSGLNLPMSLAQSIARRVADTQAGPYAKQTAPGLRTLNDLRKIDELTPETAAILDTYLTILPEKTTINANTASAEVLSAIVPGLHLAEARDMVGQRERGQWFNSRADFFNRLGKPAIKSSKQIGVDSEWFKVTGQITLGESVASMQALLHRQGGQPPSIRWASN</sequence>
<keyword evidence="7" id="KW-0653">Protein transport</keyword>
<dbReference type="InterPro" id="IPR038072">
    <property type="entry name" value="GspK_central_sf"/>
</dbReference>
<dbReference type="Pfam" id="PF21687">
    <property type="entry name" value="T2SSK_1st"/>
    <property type="match status" value="1"/>
</dbReference>
<evidence type="ECO:0000313" key="15">
    <source>
        <dbReference type="Proteomes" id="UP000554144"/>
    </source>
</evidence>
<protein>
    <recommendedName>
        <fullName evidence="10">Type II secretion system protein K</fullName>
    </recommendedName>
</protein>
<organism evidence="14 15">
    <name type="scientific">Pollutimonas harenae</name>
    <dbReference type="NCBI Taxonomy" id="657015"/>
    <lineage>
        <taxon>Bacteria</taxon>
        <taxon>Pseudomonadati</taxon>
        <taxon>Pseudomonadota</taxon>
        <taxon>Betaproteobacteria</taxon>
        <taxon>Burkholderiales</taxon>
        <taxon>Alcaligenaceae</taxon>
        <taxon>Pollutimonas</taxon>
    </lineage>
</organism>
<evidence type="ECO:0000259" key="13">
    <source>
        <dbReference type="Pfam" id="PF21687"/>
    </source>
</evidence>
<dbReference type="InterPro" id="IPR049031">
    <property type="entry name" value="T2SSK_SAM-like_1st"/>
</dbReference>
<evidence type="ECO:0000259" key="12">
    <source>
        <dbReference type="Pfam" id="PF03934"/>
    </source>
</evidence>
<dbReference type="OrthoDB" id="5293133at2"/>
<evidence type="ECO:0000256" key="4">
    <source>
        <dbReference type="ARBA" id="ARBA00022475"/>
    </source>
</evidence>
<gene>
    <name evidence="14" type="primary">gspK</name>
    <name evidence="14" type="ORF">H0A62_10370</name>
</gene>
<name>A0A853H2I2_9BURK</name>
<evidence type="ECO:0000256" key="3">
    <source>
        <dbReference type="ARBA" id="ARBA00022448"/>
    </source>
</evidence>
<evidence type="ECO:0000256" key="10">
    <source>
        <dbReference type="PIRNR" id="PIRNR002786"/>
    </source>
</evidence>
<feature type="transmembrane region" description="Helical" evidence="11">
    <location>
        <begin position="21"/>
        <end position="43"/>
    </location>
</feature>
<dbReference type="Proteomes" id="UP000554144">
    <property type="component" value="Unassembled WGS sequence"/>
</dbReference>
<dbReference type="InterPro" id="IPR045584">
    <property type="entry name" value="Pilin-like"/>
</dbReference>
<dbReference type="InterPro" id="IPR049179">
    <property type="entry name" value="T2SSK_SAM-like_2nd"/>
</dbReference>
<dbReference type="NCBIfam" id="NF037980">
    <property type="entry name" value="T2SS_GspK"/>
    <property type="match status" value="1"/>
</dbReference>
<dbReference type="PIRSF" id="PIRSF002786">
    <property type="entry name" value="XcpX"/>
    <property type="match status" value="1"/>
</dbReference>
<evidence type="ECO:0000256" key="6">
    <source>
        <dbReference type="ARBA" id="ARBA00022692"/>
    </source>
</evidence>
<evidence type="ECO:0000256" key="8">
    <source>
        <dbReference type="ARBA" id="ARBA00022989"/>
    </source>
</evidence>
<dbReference type="PANTHER" id="PTHR38831">
    <property type="entry name" value="TYPE II SECRETION SYSTEM PROTEIN K"/>
    <property type="match status" value="1"/>
</dbReference>
<keyword evidence="4 10" id="KW-1003">Cell membrane</keyword>
<evidence type="ECO:0000313" key="14">
    <source>
        <dbReference type="EMBL" id="NYT86009.1"/>
    </source>
</evidence>
<evidence type="ECO:0000256" key="7">
    <source>
        <dbReference type="ARBA" id="ARBA00022927"/>
    </source>
</evidence>
<keyword evidence="8 11" id="KW-1133">Transmembrane helix</keyword>
<dbReference type="SUPFAM" id="SSF158544">
    <property type="entry name" value="GspK insert domain-like"/>
    <property type="match status" value="1"/>
</dbReference>
<proteinExistence type="inferred from homology"/>
<feature type="domain" description="T2SS protein K first SAM-like" evidence="13">
    <location>
        <begin position="122"/>
        <end position="209"/>
    </location>
</feature>
<dbReference type="GO" id="GO:0009306">
    <property type="term" value="P:protein secretion"/>
    <property type="evidence" value="ECO:0007669"/>
    <property type="project" value="InterPro"/>
</dbReference>
<dbReference type="PANTHER" id="PTHR38831:SF1">
    <property type="entry name" value="TYPE II SECRETION SYSTEM PROTEIN K-RELATED"/>
    <property type="match status" value="1"/>
</dbReference>
<comment type="similarity">
    <text evidence="2 10">Belongs to the GSP K family.</text>
</comment>
<dbReference type="SUPFAM" id="SSF54523">
    <property type="entry name" value="Pili subunits"/>
    <property type="match status" value="1"/>
</dbReference>
<dbReference type="Gene3D" id="3.30.1300.30">
    <property type="entry name" value="GSPII I/J protein-like"/>
    <property type="match status" value="1"/>
</dbReference>
<evidence type="ECO:0000256" key="9">
    <source>
        <dbReference type="ARBA" id="ARBA00023136"/>
    </source>
</evidence>
<keyword evidence="6 11" id="KW-0812">Transmembrane</keyword>
<feature type="domain" description="T2SS protein K second SAM-like" evidence="12">
    <location>
        <begin position="213"/>
        <end position="271"/>
    </location>
</feature>
<reference evidence="14 15" key="1">
    <citation type="submission" date="2020-07" db="EMBL/GenBank/DDBJ databases">
        <title>Taxonomic revisions and descriptions of new bacterial species based on genomic comparisons in the high-G+C-content subgroup of the family Alcaligenaceae.</title>
        <authorList>
            <person name="Szabo A."/>
            <person name="Felfoldi T."/>
        </authorList>
    </citation>
    <scope>NUCLEOTIDE SEQUENCE [LARGE SCALE GENOMIC DNA]</scope>
    <source>
        <strain evidence="14 15">DSM 25667</strain>
    </source>
</reference>
<dbReference type="GO" id="GO:0005886">
    <property type="term" value="C:plasma membrane"/>
    <property type="evidence" value="ECO:0007669"/>
    <property type="project" value="UniProtKB-SubCell"/>
</dbReference>
<dbReference type="RefSeq" id="WP_130039549.1">
    <property type="nucleotide sequence ID" value="NZ_JACCEV010000002.1"/>
</dbReference>
<accession>A0A853H2I2</accession>
<dbReference type="InterPro" id="IPR005628">
    <property type="entry name" value="GspK"/>
</dbReference>
<keyword evidence="15" id="KW-1185">Reference proteome</keyword>
<dbReference type="SUPFAM" id="SSF47781">
    <property type="entry name" value="RuvA domain 2-like"/>
    <property type="match status" value="1"/>
</dbReference>
<evidence type="ECO:0000256" key="2">
    <source>
        <dbReference type="ARBA" id="ARBA00007246"/>
    </source>
</evidence>
<comment type="subcellular location">
    <subcellularLocation>
        <location evidence="1 10">Cell inner membrane</location>
    </subcellularLocation>
</comment>
<dbReference type="AlphaFoldDB" id="A0A853H2I2"/>
<keyword evidence="9 10" id="KW-0472">Membrane</keyword>
<evidence type="ECO:0000256" key="1">
    <source>
        <dbReference type="ARBA" id="ARBA00004533"/>
    </source>
</evidence>
<dbReference type="EMBL" id="JACCEV010000002">
    <property type="protein sequence ID" value="NYT86009.1"/>
    <property type="molecule type" value="Genomic_DNA"/>
</dbReference>
<dbReference type="Pfam" id="PF03934">
    <property type="entry name" value="T2SSK"/>
    <property type="match status" value="1"/>
</dbReference>
<comment type="caution">
    <text evidence="14">The sequence shown here is derived from an EMBL/GenBank/DDBJ whole genome shotgun (WGS) entry which is preliminary data.</text>
</comment>
<keyword evidence="5 10" id="KW-0997">Cell inner membrane</keyword>
<keyword evidence="3 10" id="KW-0813">Transport</keyword>
<dbReference type="InterPro" id="IPR010994">
    <property type="entry name" value="RuvA_2-like"/>
</dbReference>
<evidence type="ECO:0000256" key="5">
    <source>
        <dbReference type="ARBA" id="ARBA00022519"/>
    </source>
</evidence>
<evidence type="ECO:0000256" key="11">
    <source>
        <dbReference type="SAM" id="Phobius"/>
    </source>
</evidence>